<dbReference type="Proteomes" id="UP000503278">
    <property type="component" value="Chromosome"/>
</dbReference>
<dbReference type="GO" id="GO:0006071">
    <property type="term" value="P:glycerol metabolic process"/>
    <property type="evidence" value="ECO:0007669"/>
    <property type="project" value="UniProtKB-KW"/>
</dbReference>
<dbReference type="EMBL" id="CP051682">
    <property type="protein sequence ID" value="QJD97919.1"/>
    <property type="molecule type" value="Genomic_DNA"/>
</dbReference>
<organism evidence="13 14">
    <name type="scientific">Mucilaginibacter robiniae</name>
    <dbReference type="NCBI Taxonomy" id="2728022"/>
    <lineage>
        <taxon>Bacteria</taxon>
        <taxon>Pseudomonadati</taxon>
        <taxon>Bacteroidota</taxon>
        <taxon>Sphingobacteriia</taxon>
        <taxon>Sphingobacteriales</taxon>
        <taxon>Sphingobacteriaceae</taxon>
        <taxon>Mucilaginibacter</taxon>
    </lineage>
</organism>
<evidence type="ECO:0000256" key="10">
    <source>
        <dbReference type="RuleBase" id="RU003733"/>
    </source>
</evidence>
<evidence type="ECO:0000313" key="14">
    <source>
        <dbReference type="Proteomes" id="UP000503278"/>
    </source>
</evidence>
<proteinExistence type="inferred from homology"/>
<keyword evidence="5" id="KW-0547">Nucleotide-binding</keyword>
<evidence type="ECO:0000256" key="3">
    <source>
        <dbReference type="ARBA" id="ARBA00012099"/>
    </source>
</evidence>
<dbReference type="GO" id="GO:0005524">
    <property type="term" value="F:ATP binding"/>
    <property type="evidence" value="ECO:0007669"/>
    <property type="project" value="UniProtKB-KW"/>
</dbReference>
<dbReference type="FunFam" id="3.30.420.40:FF:000086">
    <property type="entry name" value="Glycerol kinase"/>
    <property type="match status" value="1"/>
</dbReference>
<dbReference type="PANTHER" id="PTHR10196">
    <property type="entry name" value="SUGAR KINASE"/>
    <property type="match status" value="1"/>
</dbReference>
<evidence type="ECO:0000256" key="8">
    <source>
        <dbReference type="ARBA" id="ARBA00022840"/>
    </source>
</evidence>
<dbReference type="InterPro" id="IPR018483">
    <property type="entry name" value="Carb_kinase_FGGY_CS"/>
</dbReference>
<dbReference type="InterPro" id="IPR000577">
    <property type="entry name" value="Carb_kinase_FGGY"/>
</dbReference>
<evidence type="ECO:0000259" key="11">
    <source>
        <dbReference type="Pfam" id="PF00370"/>
    </source>
</evidence>
<dbReference type="GO" id="GO:0004370">
    <property type="term" value="F:glycerol kinase activity"/>
    <property type="evidence" value="ECO:0007669"/>
    <property type="project" value="UniProtKB-EC"/>
</dbReference>
<dbReference type="EC" id="2.7.1.30" evidence="3"/>
<feature type="domain" description="Carbohydrate kinase FGGY N-terminal" evidence="11">
    <location>
        <begin position="6"/>
        <end position="255"/>
    </location>
</feature>
<dbReference type="Pfam" id="PF00370">
    <property type="entry name" value="FGGY_N"/>
    <property type="match status" value="1"/>
</dbReference>
<protein>
    <recommendedName>
        <fullName evidence="3">glycerol kinase</fullName>
        <ecNumber evidence="3">2.7.1.30</ecNumber>
    </recommendedName>
    <alternativeName>
        <fullName evidence="9">ATP:glycerol 3-phosphotransferase</fullName>
    </alternativeName>
</protein>
<keyword evidence="6 10" id="KW-0418">Kinase</keyword>
<dbReference type="NCBIfam" id="NF000756">
    <property type="entry name" value="PRK00047.1"/>
    <property type="match status" value="1"/>
</dbReference>
<sequence length="496" mass="54427">MKNACILAIDQGTSSTKTIVFDQQGQVLAKATVPLKTHYLDGGFVEQQPEDIYQNVLDSVRECLDTFTSTGGDLSQIKTCGISNQRETFVVWDEKGEPLYNAVVWQCKRSVDVCQRLLAIDSLQDQITASTGLIIDPYFSGTKLIWLYENNAKVKTAVDEGRAYFGTVDTWLLYKLTQGRKYLTDHTNASRTLFFNLHTLQWDKELLERFGLSKLNLPEICPSASTFGESDFAGLFATPLHIDSMIGDSHSAAFGEGCFEPGTAKATLGTGCSILMNIGQEAKPSNYGMMTTICWSTENRVDYALEGVIVSCGATIEWLKNEMNLFGDSRQTEAMAISVPDNNGVYLIPAFSGLGAPHWDMSRKAEISGLTFDCNKNHIVRAALESIPYQIKDVITAMEADTGLSLHELMVNGGITSNRFVLQMIADLLGSNLVNRGQPDVSALGTAYLAGLQADLFESIEAIKKLNAQQVNSLPPNVGTRIEQDYQGWKAAIGRN</sequence>
<dbReference type="KEGG" id="mrob:HH214_19560"/>
<dbReference type="GO" id="GO:0005829">
    <property type="term" value="C:cytosol"/>
    <property type="evidence" value="ECO:0007669"/>
    <property type="project" value="TreeGrafter"/>
</dbReference>
<feature type="domain" description="Carbohydrate kinase FGGY C-terminal" evidence="12">
    <location>
        <begin position="265"/>
        <end position="453"/>
    </location>
</feature>
<dbReference type="SUPFAM" id="SSF53067">
    <property type="entry name" value="Actin-like ATPase domain"/>
    <property type="match status" value="2"/>
</dbReference>
<evidence type="ECO:0000256" key="9">
    <source>
        <dbReference type="ARBA" id="ARBA00043149"/>
    </source>
</evidence>
<gene>
    <name evidence="13" type="primary">glpK</name>
    <name evidence="13" type="ORF">HH214_19560</name>
</gene>
<evidence type="ECO:0000256" key="6">
    <source>
        <dbReference type="ARBA" id="ARBA00022777"/>
    </source>
</evidence>
<dbReference type="AlphaFoldDB" id="A0A7L5E6F8"/>
<dbReference type="PIRSF" id="PIRSF000538">
    <property type="entry name" value="GlpK"/>
    <property type="match status" value="1"/>
</dbReference>
<dbReference type="RefSeq" id="WP_169610519.1">
    <property type="nucleotide sequence ID" value="NZ_CP051682.1"/>
</dbReference>
<dbReference type="Pfam" id="PF02782">
    <property type="entry name" value="FGGY_C"/>
    <property type="match status" value="1"/>
</dbReference>
<comment type="pathway">
    <text evidence="1">Polyol metabolism; glycerol degradation via glycerol kinase pathway; sn-glycerol 3-phosphate from glycerol: step 1/1.</text>
</comment>
<keyword evidence="4 10" id="KW-0808">Transferase</keyword>
<name>A0A7L5E6F8_9SPHI</name>
<accession>A0A7L5E6F8</accession>
<dbReference type="PANTHER" id="PTHR10196:SF69">
    <property type="entry name" value="GLYCEROL KINASE"/>
    <property type="match status" value="1"/>
</dbReference>
<evidence type="ECO:0000259" key="12">
    <source>
        <dbReference type="Pfam" id="PF02782"/>
    </source>
</evidence>
<evidence type="ECO:0000256" key="5">
    <source>
        <dbReference type="ARBA" id="ARBA00022741"/>
    </source>
</evidence>
<evidence type="ECO:0000256" key="7">
    <source>
        <dbReference type="ARBA" id="ARBA00022798"/>
    </source>
</evidence>
<dbReference type="InterPro" id="IPR018484">
    <property type="entry name" value="FGGY_N"/>
</dbReference>
<reference evidence="13 14" key="1">
    <citation type="submission" date="2020-04" db="EMBL/GenBank/DDBJ databases">
        <title>Genome sequencing of novel species.</title>
        <authorList>
            <person name="Heo J."/>
            <person name="Kim S.-J."/>
            <person name="Kim J.-S."/>
            <person name="Hong S.-B."/>
            <person name="Kwon S.-W."/>
        </authorList>
    </citation>
    <scope>NUCLEOTIDE SEQUENCE [LARGE SCALE GENOMIC DNA]</scope>
    <source>
        <strain evidence="13 14">F39-2</strain>
    </source>
</reference>
<dbReference type="InterPro" id="IPR043129">
    <property type="entry name" value="ATPase_NBD"/>
</dbReference>
<evidence type="ECO:0000313" key="13">
    <source>
        <dbReference type="EMBL" id="QJD97919.1"/>
    </source>
</evidence>
<dbReference type="PROSITE" id="PS00933">
    <property type="entry name" value="FGGY_KINASES_1"/>
    <property type="match status" value="1"/>
</dbReference>
<keyword evidence="8" id="KW-0067">ATP-binding</keyword>
<comment type="similarity">
    <text evidence="2 10">Belongs to the FGGY kinase family.</text>
</comment>
<evidence type="ECO:0000256" key="2">
    <source>
        <dbReference type="ARBA" id="ARBA00009156"/>
    </source>
</evidence>
<keyword evidence="7" id="KW-0319">Glycerol metabolism</keyword>
<keyword evidence="14" id="KW-1185">Reference proteome</keyword>
<dbReference type="CDD" id="cd07769">
    <property type="entry name" value="ASKHA_NBD_FGGY_GK"/>
    <property type="match status" value="1"/>
</dbReference>
<dbReference type="Gene3D" id="3.30.420.40">
    <property type="match status" value="2"/>
</dbReference>
<dbReference type="PROSITE" id="PS00445">
    <property type="entry name" value="FGGY_KINASES_2"/>
    <property type="match status" value="1"/>
</dbReference>
<evidence type="ECO:0000256" key="1">
    <source>
        <dbReference type="ARBA" id="ARBA00005190"/>
    </source>
</evidence>
<evidence type="ECO:0000256" key="4">
    <source>
        <dbReference type="ARBA" id="ARBA00022679"/>
    </source>
</evidence>
<dbReference type="InterPro" id="IPR018485">
    <property type="entry name" value="FGGY_C"/>
</dbReference>